<gene>
    <name evidence="3" type="ORF">F126LOC_016900</name>
    <name evidence="2" type="ORF">H4F48_11335</name>
</gene>
<dbReference type="EMBL" id="JACGET010000011">
    <property type="protein sequence ID" value="MBN3106665.1"/>
    <property type="molecule type" value="Genomic_DNA"/>
</dbReference>
<evidence type="ECO:0000256" key="1">
    <source>
        <dbReference type="SAM" id="MobiDB-lite"/>
    </source>
</evidence>
<dbReference type="EMBL" id="CP065031">
    <property type="protein sequence ID" value="QPK23297.1"/>
    <property type="molecule type" value="Genomic_DNA"/>
</dbReference>
<feature type="region of interest" description="Disordered" evidence="1">
    <location>
        <begin position="1228"/>
        <end position="1249"/>
    </location>
</feature>
<reference evidence="2 5" key="1">
    <citation type="submission" date="2020-07" db="EMBL/GenBank/DDBJ databases">
        <title>A pangenomic view of the genus Pectobacterium provides insights into genome organization, phylogeny, and virulence.</title>
        <authorList>
            <person name="Jonkheer E."/>
            <person name="Brankovics B."/>
            <person name="Houwers I."/>
            <person name="Van Der Wolf J."/>
            <person name="Bonants P."/>
            <person name="Vreeburg R."/>
            <person name="Bollema R."/>
            <person name="De Haan J."/>
            <person name="Berke L."/>
            <person name="De Ridder D."/>
            <person name="Smit S."/>
            <person name="Van Der Lee T.A.J."/>
        </authorList>
    </citation>
    <scope>NUCLEOTIDE SEQUENCE [LARGE SCALE GENOMIC DNA]</scope>
    <source>
        <strain evidence="2 5">NAK:384</strain>
    </source>
</reference>
<name>A0A3S5K266_9GAMM</name>
<organism evidence="3 4">
    <name type="scientific">Pectobacterium brasiliense</name>
    <dbReference type="NCBI Taxonomy" id="180957"/>
    <lineage>
        <taxon>Bacteria</taxon>
        <taxon>Pseudomonadati</taxon>
        <taxon>Pseudomonadota</taxon>
        <taxon>Gammaproteobacteria</taxon>
        <taxon>Enterobacterales</taxon>
        <taxon>Pectobacteriaceae</taxon>
        <taxon>Pectobacterium</taxon>
    </lineage>
</organism>
<protein>
    <submittedName>
        <fullName evidence="3">Uncharacterized protein</fullName>
    </submittedName>
</protein>
<evidence type="ECO:0000313" key="2">
    <source>
        <dbReference type="EMBL" id="MBN3106665.1"/>
    </source>
</evidence>
<dbReference type="Proteomes" id="UP000269351">
    <property type="component" value="Chromosome"/>
</dbReference>
<keyword evidence="5" id="KW-1185">Reference proteome</keyword>
<dbReference type="AlphaFoldDB" id="A0A3S5K266"/>
<dbReference type="Proteomes" id="UP000762586">
    <property type="component" value="Unassembled WGS sequence"/>
</dbReference>
<dbReference type="RefSeq" id="WP_119871339.1">
    <property type="nucleotide sequence ID" value="NZ_BSWF01000001.1"/>
</dbReference>
<evidence type="ECO:0000313" key="4">
    <source>
        <dbReference type="Proteomes" id="UP000269351"/>
    </source>
</evidence>
<sequence length="1249" mass="132430">MAFFAQAASSALYLANNDGNNTGALAFVLGVNAPAAGKDIELSDALTNTSLAGIFVFCPQALNFNDDADVQLAFVTAVQNVAARQAASRGILWLSTPDPVALAQSNAPIWLGLAGDGSSVVSGLANANILPSMALSIQNGMKISLGNNMLTLSQGSVTFTGASAPPPSQMTAASLATLPFTGANRGCIAFDTAIRRSSLYNSWHWGFHFLFTNGVAFDGLISEWLPLASESDGATDMLNFQANIDPANPLNAINTLNNQNNNRSALLFGGTNQDGRTTQLNSFYVTVTGDAVTLTPVIATQEDSYQNAGLVFAIGHRISDSVTDFHAAPFGDFLISAPPGPNGVTAEILCGLSGSEFISVIPGDSVESASCLRFISQMGAYAVAFPPPAASPTGAPTDNNILLNQSYVTSWATVLPPAGKQNTYAAQPDGAALFGYDDYVWQKNPSMLGHVDPGYVLPDSGTAPFPLVPYGGFQPGDGVNLFSQQQSRQFETLIVGPTRRKAIGNKNMLQTLSARQHAARLPSRLAVQAAGGTVNFTTPSGVLASVDSSSTGGEWEKILLGQVVTPDLGELAFNQPSAELQQAFQTNQLFLVAANAQHFVRSGGTFSNQLNIGGWVIEADVGTSLDYGDYTNVMIVKNIAGPLWDPEGDVDDNLVASPSKWTQADTFSAPTMQSGDTPDAQQMVNLSQWLQDYFTAAFAEEDDEFFGDFRRIAADPNWTGILVLRAKIATVPNDLAGITAGIRNPDRFYAHHLAVQISQIKSDPQGTGIQIDKQSSVYGLIYYVDNSYDTSSEGNPVTPAYGEDYDFITLTLKVLFENTAVKQFSSYTQLTLNKVFGSAVTDMGDGGNQYNSIIMSGTFQSNNGRPTYGMKTLSDYSFLFNNNVLCAVETLSASMNTVSSDSAQTQIRFDLTGYMSFLKLIAVDDDDGDEGDDEDDGDTDCTCLDEETSTAIDFYSFGPEDNLYTPRTGLSYSNLGLNMSFDTPAPLNTRKITFDSSQIAFNMAASVARAGSLYNSLSMELVGLVSASDDEVTPASLGYLDVVTNIRMGGVSGEWNGLQFRLNLGTAGDLAGKAGLNAYLLLAWSPDSEGDGYQTTTGLKMPGTNNGAPLISLQSVIALSYGTIQLLYTDKPGALLHPTSLKPLTWRADDDGNRTGRAVTTTSQNSTGGTGKQFMLVLNEIAIKFLGVLKIPPNGSTAFYLFGDADSTTGGAAPKTGLAWYAVYNNEPKTKGDDSARLASLTKGSAGNE</sequence>
<accession>A0A3S5K266</accession>
<evidence type="ECO:0000313" key="5">
    <source>
        <dbReference type="Proteomes" id="UP000762586"/>
    </source>
</evidence>
<evidence type="ECO:0000313" key="3">
    <source>
        <dbReference type="EMBL" id="QPK23297.1"/>
    </source>
</evidence>
<reference evidence="3 4" key="2">
    <citation type="submission" date="2020-11" db="EMBL/GenBank/DDBJ databases">
        <title>Complete genome sequence of Pectobacterium brasiliense strain F126.</title>
        <authorList>
            <person name="Miroshnikov K."/>
            <person name="Vo T.N.H."/>
            <person name="Khodykina M.V."/>
            <person name="Kabanova A.P."/>
            <person name="Shneider M."/>
            <person name="Korzhenkov A."/>
            <person name="Toschakov S.V."/>
            <person name="Miroshnikov K.A."/>
            <person name="Ignatov A.N."/>
            <person name="Mikhailova Y.V."/>
            <person name="Shelenkov A."/>
            <person name="Yanushevich Y.G."/>
            <person name="Evseev P.V."/>
        </authorList>
    </citation>
    <scope>NUCLEOTIDE SEQUENCE [LARGE SCALE GENOMIC DNA]</scope>
    <source>
        <strain evidence="3 4">F126</strain>
    </source>
</reference>
<feature type="region of interest" description="Disordered" evidence="1">
    <location>
        <begin position="1147"/>
        <end position="1168"/>
    </location>
</feature>
<proteinExistence type="predicted"/>